<proteinExistence type="predicted"/>
<protein>
    <recommendedName>
        <fullName evidence="1">SOCS box domain-containing protein</fullName>
    </recommendedName>
</protein>
<organism evidence="2 3">
    <name type="scientific">Porites evermanni</name>
    <dbReference type="NCBI Taxonomy" id="104178"/>
    <lineage>
        <taxon>Eukaryota</taxon>
        <taxon>Metazoa</taxon>
        <taxon>Cnidaria</taxon>
        <taxon>Anthozoa</taxon>
        <taxon>Hexacorallia</taxon>
        <taxon>Scleractinia</taxon>
        <taxon>Fungiina</taxon>
        <taxon>Poritidae</taxon>
        <taxon>Porites</taxon>
    </lineage>
</organism>
<feature type="domain" description="SOCS box" evidence="1">
    <location>
        <begin position="318"/>
        <end position="358"/>
    </location>
</feature>
<sequence length="358" mass="39543">MKVLANNCVSKIEIPEGVNYSGNGVAYNPVLGLFVTVDCDEGISVWNPVSRELMAECDLGPDGDLNMTLLPGNRIAVSHSEPNHWSSVEILSLEEDTFGNSPELDLKVPSLTCPGVIALTPRKSLLVAGSGQMAFNEIFIDWNNSKVLKTRELCVPLPPLREGCGEVRMLCCSPDGKVIRAEYDKHALSSLIVTKICPNSEQKHQGSEEENEEKTELEQIEMQEEATISYYMLDGEKNKIDHLRGCIHDGQNLIIAEGEKIVLLESLTEGSNAHLLVSGLKPAVEGSREEVGLNLNHKGQLMVCDDKEFIKVFEYKCSPRSLQDICRSAIVDTIQTGYSDKVKSMTIPSTLKDYLLYK</sequence>
<accession>A0ABN8PHQ7</accession>
<dbReference type="CDD" id="cd03587">
    <property type="entry name" value="SOCS"/>
    <property type="match status" value="1"/>
</dbReference>
<reference evidence="2 3" key="1">
    <citation type="submission" date="2022-05" db="EMBL/GenBank/DDBJ databases">
        <authorList>
            <consortium name="Genoscope - CEA"/>
            <person name="William W."/>
        </authorList>
    </citation>
    <scope>NUCLEOTIDE SEQUENCE [LARGE SCALE GENOMIC DNA]</scope>
</reference>
<dbReference type="SMART" id="SM00969">
    <property type="entry name" value="SOCS_box"/>
    <property type="match status" value="1"/>
</dbReference>
<keyword evidence="3" id="KW-1185">Reference proteome</keyword>
<dbReference type="SUPFAM" id="SSF158235">
    <property type="entry name" value="SOCS box-like"/>
    <property type="match status" value="1"/>
</dbReference>
<evidence type="ECO:0000259" key="1">
    <source>
        <dbReference type="PROSITE" id="PS50225"/>
    </source>
</evidence>
<name>A0ABN8PHQ7_9CNID</name>
<dbReference type="SUPFAM" id="SSF75011">
    <property type="entry name" value="3-carboxy-cis,cis-mucoante lactonizing enzyme"/>
    <property type="match status" value="1"/>
</dbReference>
<dbReference type="Proteomes" id="UP001159427">
    <property type="component" value="Unassembled WGS sequence"/>
</dbReference>
<dbReference type="EMBL" id="CALNXI010000866">
    <property type="protein sequence ID" value="CAH3144126.1"/>
    <property type="molecule type" value="Genomic_DNA"/>
</dbReference>
<gene>
    <name evidence="2" type="ORF">PEVE_00043068</name>
</gene>
<dbReference type="InterPro" id="IPR036036">
    <property type="entry name" value="SOCS_box-like_dom_sf"/>
</dbReference>
<comment type="caution">
    <text evidence="2">The sequence shown here is derived from an EMBL/GenBank/DDBJ whole genome shotgun (WGS) entry which is preliminary data.</text>
</comment>
<evidence type="ECO:0000313" key="3">
    <source>
        <dbReference type="Proteomes" id="UP001159427"/>
    </source>
</evidence>
<evidence type="ECO:0000313" key="2">
    <source>
        <dbReference type="EMBL" id="CAH3144126.1"/>
    </source>
</evidence>
<dbReference type="PROSITE" id="PS50225">
    <property type="entry name" value="SOCS"/>
    <property type="match status" value="1"/>
</dbReference>
<dbReference type="InterPro" id="IPR001496">
    <property type="entry name" value="SOCS_box"/>
</dbReference>
<dbReference type="Pfam" id="PF07525">
    <property type="entry name" value="SOCS_box"/>
    <property type="match status" value="1"/>
</dbReference>